<comment type="similarity">
    <text evidence="2">Belongs to the thioredoxin family. DsbE subfamily.</text>
</comment>
<dbReference type="InterPro" id="IPR013740">
    <property type="entry name" value="Redoxin"/>
</dbReference>
<keyword evidence="6" id="KW-0472">Membrane</keyword>
<organism evidence="8 9">
    <name type="scientific">Jhaorihella thermophila</name>
    <dbReference type="NCBI Taxonomy" id="488547"/>
    <lineage>
        <taxon>Bacteria</taxon>
        <taxon>Pseudomonadati</taxon>
        <taxon>Pseudomonadota</taxon>
        <taxon>Alphaproteobacteria</taxon>
        <taxon>Rhodobacterales</taxon>
        <taxon>Paracoccaceae</taxon>
        <taxon>Jhaorihella</taxon>
    </lineage>
</organism>
<dbReference type="PROSITE" id="PS51352">
    <property type="entry name" value="THIOREDOXIN_2"/>
    <property type="match status" value="1"/>
</dbReference>
<dbReference type="GO" id="GO:0030288">
    <property type="term" value="C:outer membrane-bounded periplasmic space"/>
    <property type="evidence" value="ECO:0007669"/>
    <property type="project" value="InterPro"/>
</dbReference>
<dbReference type="CDD" id="cd03010">
    <property type="entry name" value="TlpA_like_DsbE"/>
    <property type="match status" value="1"/>
</dbReference>
<dbReference type="GO" id="GO:0017004">
    <property type="term" value="P:cytochrome complex assembly"/>
    <property type="evidence" value="ECO:0007669"/>
    <property type="project" value="UniProtKB-KW"/>
</dbReference>
<dbReference type="SUPFAM" id="SSF52833">
    <property type="entry name" value="Thioredoxin-like"/>
    <property type="match status" value="1"/>
</dbReference>
<keyword evidence="5" id="KW-0676">Redox-active center</keyword>
<dbReference type="OrthoDB" id="9799347at2"/>
<dbReference type="InterPro" id="IPR004799">
    <property type="entry name" value="Periplasmic_diS_OxRdtase_DsbE"/>
</dbReference>
<dbReference type="Gene3D" id="3.40.30.10">
    <property type="entry name" value="Glutaredoxin"/>
    <property type="match status" value="1"/>
</dbReference>
<keyword evidence="6" id="KW-0812">Transmembrane</keyword>
<feature type="domain" description="Thioredoxin" evidence="7">
    <location>
        <begin position="36"/>
        <end position="181"/>
    </location>
</feature>
<feature type="transmembrane region" description="Helical" evidence="6">
    <location>
        <begin position="6"/>
        <end position="25"/>
    </location>
</feature>
<dbReference type="InterPro" id="IPR036249">
    <property type="entry name" value="Thioredoxin-like_sf"/>
</dbReference>
<dbReference type="PANTHER" id="PTHR42852:SF6">
    <property type="entry name" value="THIOL:DISULFIDE INTERCHANGE PROTEIN DSBE"/>
    <property type="match status" value="1"/>
</dbReference>
<proteinExistence type="inferred from homology"/>
<keyword evidence="6" id="KW-1133">Transmembrane helix</keyword>
<evidence type="ECO:0000259" key="7">
    <source>
        <dbReference type="PROSITE" id="PS51352"/>
    </source>
</evidence>
<dbReference type="NCBIfam" id="TIGR00385">
    <property type="entry name" value="dsbE"/>
    <property type="match status" value="1"/>
</dbReference>
<evidence type="ECO:0000313" key="9">
    <source>
        <dbReference type="Proteomes" id="UP000236742"/>
    </source>
</evidence>
<dbReference type="GO" id="GO:0015036">
    <property type="term" value="F:disulfide oxidoreductase activity"/>
    <property type="evidence" value="ECO:0007669"/>
    <property type="project" value="InterPro"/>
</dbReference>
<sequence length="186" mass="19943">MKRILWFLPLIVAVAIGGFALWGLVADRDPSRIPSVLIGRPAPAIALDPVPELGTPGLSTADLTAGGRPVLVNFFASWCVPCKAEHAVLSRLAREHGVTLYGVNYKDKADDARRWLNDLGNPYARIGWDNSGRAGIEWGISGVPETFVIRGDGIVVHRYVGPIVGADAQQEILSALREAGLKEPAS</sequence>
<dbReference type="Proteomes" id="UP000236742">
    <property type="component" value="Unassembled WGS sequence"/>
</dbReference>
<protein>
    <submittedName>
        <fullName evidence="8">Cytochrome c biogenesis protein CcmG, thiol:disulfide interchange protein DsbE</fullName>
    </submittedName>
</protein>
<dbReference type="PROSITE" id="PS00194">
    <property type="entry name" value="THIOREDOXIN_1"/>
    <property type="match status" value="1"/>
</dbReference>
<name>A0A1H5XJI4_9RHOB</name>
<evidence type="ECO:0000256" key="2">
    <source>
        <dbReference type="ARBA" id="ARBA00007758"/>
    </source>
</evidence>
<evidence type="ECO:0000256" key="3">
    <source>
        <dbReference type="ARBA" id="ARBA00022748"/>
    </source>
</evidence>
<dbReference type="AlphaFoldDB" id="A0A1H5XJI4"/>
<evidence type="ECO:0000256" key="5">
    <source>
        <dbReference type="ARBA" id="ARBA00023284"/>
    </source>
</evidence>
<dbReference type="PANTHER" id="PTHR42852">
    <property type="entry name" value="THIOL:DISULFIDE INTERCHANGE PROTEIN DSBE"/>
    <property type="match status" value="1"/>
</dbReference>
<dbReference type="EMBL" id="FNVD01000011">
    <property type="protein sequence ID" value="SEG11918.1"/>
    <property type="molecule type" value="Genomic_DNA"/>
</dbReference>
<keyword evidence="3" id="KW-0201">Cytochrome c-type biogenesis</keyword>
<accession>A0A1H5XJI4</accession>
<keyword evidence="4" id="KW-1015">Disulfide bond</keyword>
<dbReference type="InterPro" id="IPR017937">
    <property type="entry name" value="Thioredoxin_CS"/>
</dbReference>
<keyword evidence="9" id="KW-1185">Reference proteome</keyword>
<reference evidence="8 9" key="1">
    <citation type="submission" date="2016-10" db="EMBL/GenBank/DDBJ databases">
        <authorList>
            <person name="de Groot N.N."/>
        </authorList>
    </citation>
    <scope>NUCLEOTIDE SEQUENCE [LARGE SCALE GENOMIC DNA]</scope>
    <source>
        <strain evidence="8 9">DSM 23413</strain>
    </source>
</reference>
<dbReference type="Pfam" id="PF08534">
    <property type="entry name" value="Redoxin"/>
    <property type="match status" value="1"/>
</dbReference>
<evidence type="ECO:0000256" key="6">
    <source>
        <dbReference type="SAM" id="Phobius"/>
    </source>
</evidence>
<evidence type="ECO:0000256" key="4">
    <source>
        <dbReference type="ARBA" id="ARBA00023157"/>
    </source>
</evidence>
<dbReference type="InterPro" id="IPR013766">
    <property type="entry name" value="Thioredoxin_domain"/>
</dbReference>
<evidence type="ECO:0000313" key="8">
    <source>
        <dbReference type="EMBL" id="SEG11918.1"/>
    </source>
</evidence>
<dbReference type="InterPro" id="IPR050553">
    <property type="entry name" value="Thioredoxin_ResA/DsbE_sf"/>
</dbReference>
<gene>
    <name evidence="8" type="ORF">SAMN05421751_11174</name>
</gene>
<evidence type="ECO:0000256" key="1">
    <source>
        <dbReference type="ARBA" id="ARBA00004196"/>
    </source>
</evidence>
<dbReference type="RefSeq" id="WP_104008600.1">
    <property type="nucleotide sequence ID" value="NZ_FNVD01000011.1"/>
</dbReference>
<comment type="subcellular location">
    <subcellularLocation>
        <location evidence="1">Cell envelope</location>
    </subcellularLocation>
</comment>